<evidence type="ECO:0000256" key="2">
    <source>
        <dbReference type="ARBA" id="ARBA00023125"/>
    </source>
</evidence>
<dbReference type="InterPro" id="IPR036388">
    <property type="entry name" value="WH-like_DNA-bd_sf"/>
</dbReference>
<comment type="caution">
    <text evidence="5">The sequence shown here is derived from an EMBL/GenBank/DDBJ whole genome shotgun (WGS) entry which is preliminary data.</text>
</comment>
<gene>
    <name evidence="5" type="ORF">H9Y05_03045</name>
</gene>
<dbReference type="Gene3D" id="1.10.10.10">
    <property type="entry name" value="Winged helix-like DNA-binding domain superfamily/Winged helix DNA-binding domain"/>
    <property type="match status" value="1"/>
</dbReference>
<dbReference type="EMBL" id="JACVEL010000001">
    <property type="protein sequence ID" value="MBC9811444.1"/>
    <property type="molecule type" value="Genomic_DNA"/>
</dbReference>
<dbReference type="InterPro" id="IPR036390">
    <property type="entry name" value="WH_DNA-bd_sf"/>
</dbReference>
<evidence type="ECO:0000259" key="4">
    <source>
        <dbReference type="PROSITE" id="PS51118"/>
    </source>
</evidence>
<proteinExistence type="predicted"/>
<evidence type="ECO:0000313" key="5">
    <source>
        <dbReference type="EMBL" id="MBC9811444.1"/>
    </source>
</evidence>
<sequence>MAKTIKCDSTGIRAIKDAMETLSGNWKLPILFSLSGGAKRFKEITREVDGISDKMLSKELKDLEANHLVKRTVYDTFPPTVEYEITEHAETLFDVMKALRDWGQNHRKKIIGK</sequence>
<reference evidence="5" key="1">
    <citation type="submission" date="2020-09" db="EMBL/GenBank/DDBJ databases">
        <title>Taishania pollutisoli gen. nov., sp. nov., Isolated from Tetrabromobisphenol A-Contaminated Soil.</title>
        <authorList>
            <person name="Chen Q."/>
        </authorList>
    </citation>
    <scope>NUCLEOTIDE SEQUENCE</scope>
    <source>
        <strain evidence="5">CZZ-1</strain>
    </source>
</reference>
<feature type="domain" description="HTH hxlR-type" evidence="4">
    <location>
        <begin position="7"/>
        <end position="111"/>
    </location>
</feature>
<dbReference type="RefSeq" id="WP_216713464.1">
    <property type="nucleotide sequence ID" value="NZ_JACVEL010000001.1"/>
</dbReference>
<accession>A0A8J6PHB3</accession>
<dbReference type="SUPFAM" id="SSF46785">
    <property type="entry name" value="Winged helix' DNA-binding domain"/>
    <property type="match status" value="1"/>
</dbReference>
<dbReference type="Proteomes" id="UP000652681">
    <property type="component" value="Unassembled WGS sequence"/>
</dbReference>
<keyword evidence="6" id="KW-1185">Reference proteome</keyword>
<dbReference type="GO" id="GO:0003677">
    <property type="term" value="F:DNA binding"/>
    <property type="evidence" value="ECO:0007669"/>
    <property type="project" value="UniProtKB-KW"/>
</dbReference>
<dbReference type="PROSITE" id="PS51118">
    <property type="entry name" value="HTH_HXLR"/>
    <property type="match status" value="1"/>
</dbReference>
<dbReference type="PANTHER" id="PTHR33204">
    <property type="entry name" value="TRANSCRIPTIONAL REGULATOR, MARR FAMILY"/>
    <property type="match status" value="1"/>
</dbReference>
<evidence type="ECO:0000256" key="1">
    <source>
        <dbReference type="ARBA" id="ARBA00023015"/>
    </source>
</evidence>
<dbReference type="InterPro" id="IPR002577">
    <property type="entry name" value="HTH_HxlR"/>
</dbReference>
<keyword evidence="1" id="KW-0805">Transcription regulation</keyword>
<keyword evidence="3" id="KW-0804">Transcription</keyword>
<evidence type="ECO:0000313" key="6">
    <source>
        <dbReference type="Proteomes" id="UP000652681"/>
    </source>
</evidence>
<protein>
    <submittedName>
        <fullName evidence="5">Helix-turn-helix transcriptional regulator</fullName>
    </submittedName>
</protein>
<dbReference type="Pfam" id="PF01638">
    <property type="entry name" value="HxlR"/>
    <property type="match status" value="1"/>
</dbReference>
<evidence type="ECO:0000256" key="3">
    <source>
        <dbReference type="ARBA" id="ARBA00023163"/>
    </source>
</evidence>
<dbReference type="PANTHER" id="PTHR33204:SF29">
    <property type="entry name" value="TRANSCRIPTIONAL REGULATOR"/>
    <property type="match status" value="1"/>
</dbReference>
<dbReference type="AlphaFoldDB" id="A0A8J6PHB3"/>
<keyword evidence="2" id="KW-0238">DNA-binding</keyword>
<name>A0A8J6PHB3_9FLAO</name>
<organism evidence="5 6">
    <name type="scientific">Taishania pollutisoli</name>
    <dbReference type="NCBI Taxonomy" id="2766479"/>
    <lineage>
        <taxon>Bacteria</taxon>
        <taxon>Pseudomonadati</taxon>
        <taxon>Bacteroidota</taxon>
        <taxon>Flavobacteriia</taxon>
        <taxon>Flavobacteriales</taxon>
        <taxon>Crocinitomicaceae</taxon>
        <taxon>Taishania</taxon>
    </lineage>
</organism>